<gene>
    <name evidence="2" type="ORF">Lqui_2675</name>
</gene>
<organism evidence="2 3">
    <name type="scientific">Legionella quinlivanii</name>
    <dbReference type="NCBI Taxonomy" id="45073"/>
    <lineage>
        <taxon>Bacteria</taxon>
        <taxon>Pseudomonadati</taxon>
        <taxon>Pseudomonadota</taxon>
        <taxon>Gammaproteobacteria</taxon>
        <taxon>Legionellales</taxon>
        <taxon>Legionellaceae</taxon>
        <taxon>Legionella</taxon>
    </lineage>
</organism>
<keyword evidence="1" id="KW-0472">Membrane</keyword>
<dbReference type="EMBL" id="LNYS01000025">
    <property type="protein sequence ID" value="KTD45204.1"/>
    <property type="molecule type" value="Genomic_DNA"/>
</dbReference>
<name>A0A0W0XLA7_9GAMM</name>
<evidence type="ECO:0000313" key="3">
    <source>
        <dbReference type="Proteomes" id="UP000054618"/>
    </source>
</evidence>
<evidence type="ECO:0000313" key="2">
    <source>
        <dbReference type="EMBL" id="KTD45204.1"/>
    </source>
</evidence>
<keyword evidence="1" id="KW-1133">Transmembrane helix</keyword>
<comment type="caution">
    <text evidence="2">The sequence shown here is derived from an EMBL/GenBank/DDBJ whole genome shotgun (WGS) entry which is preliminary data.</text>
</comment>
<sequence length="130" mass="15187">MTNQKYYNLINKDNLLTTIISGICPAMRSLQEAEMKYRLCCAMGLFLGMGIASTSLCYSYGYHHRYWGGQKVIIINPNNPGYYNGYYNGYNPYYAPNPQYYYYPRYRCIVVPRCYSSGSCNYQNQECGYF</sequence>
<proteinExistence type="predicted"/>
<feature type="transmembrane region" description="Helical" evidence="1">
    <location>
        <begin position="37"/>
        <end position="61"/>
    </location>
</feature>
<reference evidence="2 3" key="1">
    <citation type="submission" date="2015-11" db="EMBL/GenBank/DDBJ databases">
        <title>Genomic analysis of 38 Legionella species identifies large and diverse effector repertoires.</title>
        <authorList>
            <person name="Burstein D."/>
            <person name="Amaro F."/>
            <person name="Zusman T."/>
            <person name="Lifshitz Z."/>
            <person name="Cohen O."/>
            <person name="Gilbert J.A."/>
            <person name="Pupko T."/>
            <person name="Shuman H.A."/>
            <person name="Segal G."/>
        </authorList>
    </citation>
    <scope>NUCLEOTIDE SEQUENCE [LARGE SCALE GENOMIC DNA]</scope>
    <source>
        <strain evidence="2 3">CDC#1442-AUS-E</strain>
    </source>
</reference>
<keyword evidence="3" id="KW-1185">Reference proteome</keyword>
<dbReference type="AlphaFoldDB" id="A0A0W0XLA7"/>
<dbReference type="PATRIC" id="fig|45073.5.peg.2844"/>
<evidence type="ECO:0000256" key="1">
    <source>
        <dbReference type="SAM" id="Phobius"/>
    </source>
</evidence>
<keyword evidence="1" id="KW-0812">Transmembrane</keyword>
<accession>A0A0W0XLA7</accession>
<protein>
    <submittedName>
        <fullName evidence="2">Uncharacterized protein</fullName>
    </submittedName>
</protein>
<dbReference type="Proteomes" id="UP000054618">
    <property type="component" value="Unassembled WGS sequence"/>
</dbReference>